<sequence>MARSVKATKTTKPTTKGRMPGPVVATATKTRAKARAPKVTRAAAAPKRASVAPAPAPKVSKDELRARVEKLESANATLRTKNREAGRTGKTAAARITELEEQVGRLEKQLAAQATASGGGRPASSPKGRRGARRREIDPGDSVPPGVAVGEPAPPDLEAETARENLEAHLGGE</sequence>
<reference evidence="2" key="1">
    <citation type="submission" date="2022-09" db="EMBL/GenBank/DDBJ databases">
        <title>Rhodovastum sp. nov. RN2-1 isolated from soil in Seongnam, South Korea.</title>
        <authorList>
            <person name="Le N.T."/>
        </authorList>
    </citation>
    <scope>NUCLEOTIDE SEQUENCE</scope>
    <source>
        <strain evidence="2">RN2-1</strain>
    </source>
</reference>
<comment type="caution">
    <text evidence="2">The sequence shown here is derived from an EMBL/GenBank/DDBJ whole genome shotgun (WGS) entry which is preliminary data.</text>
</comment>
<dbReference type="EMBL" id="JAPDNT010000047">
    <property type="protein sequence ID" value="MCW3477721.1"/>
    <property type="molecule type" value="Genomic_DNA"/>
</dbReference>
<feature type="compositionally biased region" description="Low complexity" evidence="1">
    <location>
        <begin position="7"/>
        <end position="29"/>
    </location>
</feature>
<dbReference type="RefSeq" id="WP_264716687.1">
    <property type="nucleotide sequence ID" value="NZ_JAPDNT010000047.1"/>
</dbReference>
<evidence type="ECO:0000313" key="3">
    <source>
        <dbReference type="Proteomes" id="UP001165679"/>
    </source>
</evidence>
<dbReference type="Proteomes" id="UP001165679">
    <property type="component" value="Unassembled WGS sequence"/>
</dbReference>
<organism evidence="2 3">
    <name type="scientific">Limobrevibacterium gyesilva</name>
    <dbReference type="NCBI Taxonomy" id="2991712"/>
    <lineage>
        <taxon>Bacteria</taxon>
        <taxon>Pseudomonadati</taxon>
        <taxon>Pseudomonadota</taxon>
        <taxon>Alphaproteobacteria</taxon>
        <taxon>Acetobacterales</taxon>
        <taxon>Acetobacteraceae</taxon>
        <taxon>Limobrevibacterium</taxon>
    </lineage>
</organism>
<dbReference type="AlphaFoldDB" id="A0AA42CHX3"/>
<gene>
    <name evidence="2" type="ORF">OL599_24495</name>
</gene>
<evidence type="ECO:0000256" key="1">
    <source>
        <dbReference type="SAM" id="MobiDB-lite"/>
    </source>
</evidence>
<reference evidence="2" key="2">
    <citation type="submission" date="2022-10" db="EMBL/GenBank/DDBJ databases">
        <authorList>
            <person name="Trinh H.N."/>
        </authorList>
    </citation>
    <scope>NUCLEOTIDE SEQUENCE</scope>
    <source>
        <strain evidence="2">RN2-1</strain>
    </source>
</reference>
<evidence type="ECO:0000313" key="2">
    <source>
        <dbReference type="EMBL" id="MCW3477721.1"/>
    </source>
</evidence>
<feature type="region of interest" description="Disordered" evidence="1">
    <location>
        <begin position="1"/>
        <end position="173"/>
    </location>
</feature>
<accession>A0AA42CHX3</accession>
<protein>
    <submittedName>
        <fullName evidence="2">Uncharacterized protein</fullName>
    </submittedName>
</protein>
<proteinExistence type="predicted"/>
<feature type="compositionally biased region" description="Basic and acidic residues" evidence="1">
    <location>
        <begin position="160"/>
        <end position="173"/>
    </location>
</feature>
<feature type="compositionally biased region" description="Basic and acidic residues" evidence="1">
    <location>
        <begin position="59"/>
        <end position="72"/>
    </location>
</feature>
<name>A0AA42CHX3_9PROT</name>
<keyword evidence="3" id="KW-1185">Reference proteome</keyword>
<feature type="compositionally biased region" description="Low complexity" evidence="1">
    <location>
        <begin position="39"/>
        <end position="53"/>
    </location>
</feature>